<evidence type="ECO:0000313" key="3">
    <source>
        <dbReference type="Proteomes" id="UP000186176"/>
    </source>
</evidence>
<dbReference type="Gene3D" id="3.10.20.360">
    <property type="entry name" value="CKK domain"/>
    <property type="match status" value="1"/>
</dbReference>
<evidence type="ECO:0000259" key="1">
    <source>
        <dbReference type="PROSITE" id="PS51508"/>
    </source>
</evidence>
<keyword evidence="3" id="KW-1185">Reference proteome</keyword>
<dbReference type="GO" id="GO:0005516">
    <property type="term" value="F:calmodulin binding"/>
    <property type="evidence" value="ECO:0007669"/>
    <property type="project" value="InterPro"/>
</dbReference>
<dbReference type="SMART" id="SM01051">
    <property type="entry name" value="CAMSAP_CKK"/>
    <property type="match status" value="1"/>
</dbReference>
<proteinExistence type="predicted"/>
<dbReference type="PANTHER" id="PTHR21595:SF0">
    <property type="entry name" value="PATRONIN"/>
    <property type="match status" value="1"/>
</dbReference>
<organism evidence="2 3">
    <name type="scientific">Cryptosporidium ubiquitum</name>
    <dbReference type="NCBI Taxonomy" id="857276"/>
    <lineage>
        <taxon>Eukaryota</taxon>
        <taxon>Sar</taxon>
        <taxon>Alveolata</taxon>
        <taxon>Apicomplexa</taxon>
        <taxon>Conoidasida</taxon>
        <taxon>Coccidia</taxon>
        <taxon>Eucoccidiorida</taxon>
        <taxon>Eimeriorina</taxon>
        <taxon>Cryptosporidiidae</taxon>
        <taxon>Cryptosporidium</taxon>
    </lineage>
</organism>
<dbReference type="Pfam" id="PF08683">
    <property type="entry name" value="CAMSAP_CKK"/>
    <property type="match status" value="1"/>
</dbReference>
<comment type="caution">
    <text evidence="2">The sequence shown here is derived from an EMBL/GenBank/DDBJ whole genome shotgun (WGS) entry which is preliminary data.</text>
</comment>
<evidence type="ECO:0000313" key="2">
    <source>
        <dbReference type="EMBL" id="OII73433.1"/>
    </source>
</evidence>
<dbReference type="AlphaFoldDB" id="A0A1J4MGS5"/>
<sequence length="340" mass="40437">MSGHYDQISELPHIDLDRIEELRRIQNKCWCCSRGEKSFHSSCLDHQYSKKGNCMREKRECFNCGMDEFREENEYINGRRYYRDTNLDLNYDLGFESNYNRPSILHSNYSLRARNDTQYCSNNYNNCIYCNSSLEKVSNIRERNSLSGQDRRIHSYYKQNLSEDSDTNAYKDVEEEYNSDYEFTGGKNISRNCEKQFSDEYSDLSEDMEVVIKRNNRNVISLALTWISLSGEHNKKIRKFVADSMDSIELKEVPHFVILFQYDDHKGIRGLYSYFQEENNWECVVEITSNCPKVIHKEMIHTLYKFDTCQKLFKPIHRLRKITDIVDGLSIKNEYLCKSL</sequence>
<dbReference type="PROSITE" id="PS51508">
    <property type="entry name" value="CKK"/>
    <property type="match status" value="1"/>
</dbReference>
<dbReference type="GO" id="GO:0008017">
    <property type="term" value="F:microtubule binding"/>
    <property type="evidence" value="ECO:0007669"/>
    <property type="project" value="InterPro"/>
</dbReference>
<reference evidence="2 3" key="1">
    <citation type="submission" date="2016-10" db="EMBL/GenBank/DDBJ databases">
        <title>Reductive evolution of mitochondrial metabolism and differential evolution of invasion-related proteins in Cryptosporidium.</title>
        <authorList>
            <person name="Liu S."/>
            <person name="Roellig D.M."/>
            <person name="Guo Y."/>
            <person name="Li N."/>
            <person name="Frace M.A."/>
            <person name="Tang K."/>
            <person name="Zhang L."/>
            <person name="Feng Y."/>
            <person name="Xiao L."/>
        </authorList>
    </citation>
    <scope>NUCLEOTIDE SEQUENCE [LARGE SCALE GENOMIC DNA]</scope>
    <source>
        <strain evidence="2">39726</strain>
    </source>
</reference>
<dbReference type="Proteomes" id="UP000186176">
    <property type="component" value="Unassembled WGS sequence"/>
</dbReference>
<dbReference type="RefSeq" id="XP_028874776.1">
    <property type="nucleotide sequence ID" value="XM_029019656.1"/>
</dbReference>
<name>A0A1J4MGS5_9CRYT</name>
<dbReference type="VEuPathDB" id="CryptoDB:cubi_02645"/>
<dbReference type="EMBL" id="LRBP01000016">
    <property type="protein sequence ID" value="OII73433.1"/>
    <property type="molecule type" value="Genomic_DNA"/>
</dbReference>
<dbReference type="GeneID" id="39979435"/>
<dbReference type="SUPFAM" id="SSF50346">
    <property type="entry name" value="PRC-barrel domain"/>
    <property type="match status" value="1"/>
</dbReference>
<protein>
    <recommendedName>
        <fullName evidence="1">CKK domain-containing protein</fullName>
    </recommendedName>
</protein>
<dbReference type="InterPro" id="IPR011033">
    <property type="entry name" value="PRC_barrel-like_sf"/>
</dbReference>
<dbReference type="InterPro" id="IPR032940">
    <property type="entry name" value="CAMSAP"/>
</dbReference>
<dbReference type="OrthoDB" id="2125658at2759"/>
<feature type="domain" description="CKK" evidence="1">
    <location>
        <begin position="204"/>
        <end position="340"/>
    </location>
</feature>
<dbReference type="PANTHER" id="PTHR21595">
    <property type="entry name" value="PATRONIN"/>
    <property type="match status" value="1"/>
</dbReference>
<dbReference type="InterPro" id="IPR038209">
    <property type="entry name" value="CKK_dom_sf"/>
</dbReference>
<accession>A0A1J4MGS5</accession>
<dbReference type="InterPro" id="IPR014797">
    <property type="entry name" value="CKK_CAMSAP"/>
</dbReference>
<gene>
    <name evidence="2" type="ORF">cubi_02645</name>
</gene>